<comment type="similarity">
    <text evidence="1">Belongs to the NAD(P)-dependent epimerase/dehydratase family.</text>
</comment>
<dbReference type="EMBL" id="HBHT01022445">
    <property type="protein sequence ID" value="CAD9972605.1"/>
    <property type="molecule type" value="Transcribed_RNA"/>
</dbReference>
<dbReference type="Gene3D" id="3.90.25.10">
    <property type="entry name" value="UDP-galactose 4-epimerase, domain 1"/>
    <property type="match status" value="1"/>
</dbReference>
<evidence type="ECO:0000256" key="4">
    <source>
        <dbReference type="SAM" id="SignalP"/>
    </source>
</evidence>
<protein>
    <recommendedName>
        <fullName evidence="5">NAD-dependent epimerase/dehydratase domain-containing protein</fullName>
    </recommendedName>
</protein>
<dbReference type="AlphaFoldDB" id="A0A7S2YEW7"/>
<name>A0A7S2YEW7_9STRA</name>
<feature type="compositionally biased region" description="Low complexity" evidence="3">
    <location>
        <begin position="799"/>
        <end position="809"/>
    </location>
</feature>
<accession>A0A7S2YEW7</accession>
<reference evidence="6" key="1">
    <citation type="submission" date="2021-01" db="EMBL/GenBank/DDBJ databases">
        <authorList>
            <person name="Corre E."/>
            <person name="Pelletier E."/>
            <person name="Niang G."/>
            <person name="Scheremetjew M."/>
            <person name="Finn R."/>
            <person name="Kale V."/>
            <person name="Holt S."/>
            <person name="Cochrane G."/>
            <person name="Meng A."/>
            <person name="Brown T."/>
            <person name="Cohen L."/>
        </authorList>
    </citation>
    <scope>NUCLEOTIDE SEQUENCE</scope>
    <source>
        <strain evidence="6">CCMP125</strain>
    </source>
</reference>
<sequence length="931" mass="103183">MMKIIRSSSLAAAALLLLASALTTAAANEDQPLRNTLSSFGLPAASSSSGPDGHLRRRLQVTAVNNEDLPDQIRKHEGFKTVLVTGAAGFVGSHVSDLLLKRGDYVIVLDEVNDYYDVNVKQSNLDLLREISRNVSNGNEEEANKRLKIYKGDVCNETLVESIFQNDKPDWVVHMAARAGVRPSIIDPFVYIHSNIQGTSRLFELAIKYKVINFVYASSSSVYGGSKSTLFDEHENVDFPISSYAASKRVTELQGMYYNTRFQLPSTALRFFTVYGPRGRPDMAPFKFIDWTARGKPIQQFGNGSSSRDYTYIEDIVSGVVGSLDRPYHKSYRPLNLGKGSGTALSEFVKIVSKYVGKEPQITLLPDQPGDVPYTCANVSRAHNWVNYTANTMFEMGISKTVEWYKKAYPYEIEKPAVAETSEQKAADEAVAEAARSRRHRRRRLQVITPEEGPKKVLVVAQQESALLTERVVSSLISRGDSVTVIIPTPHTSVDNDGAVPEHYPTLAVEDYTFAIEETNKDKLSVYPGSVDNATFLEHVMAAEKPKYICYLNSITNATASNEDPYSFYHINLQAYVRLLEVSRKHHEGEIANLVILSSTGVYEPQLHQELHTESENIQTYYSHYSISQKARELYSHTWHSLYKIPMTALRIPQVFGPGCDCKVGSEDLEVRDTHSEEEMKEVKEFIFVDDAVDGIIRALDRPYPYQIFNLPGGKPGQDDNGACQSRSSLKEMVMAHLEGKSAPTTSLTCARGSAEKAMEFLGYQPKVALADAVEQIAQWYRQHEEFIPASSKSKLAQAVANAEPAAPESKPEPVVPGAKPEPAAPVETEKENQVPEPAQETLQKTPAVNPIVESSDLASDESVSSSWMEDVAASVDASSLWPSVIAIPGWIRELAQIQWILICVLLVWKVVSVRGRPVRANSNSSLNRGT</sequence>
<gene>
    <name evidence="6" type="ORF">APAL1065_LOCUS15052</name>
</gene>
<evidence type="ECO:0000256" key="3">
    <source>
        <dbReference type="SAM" id="MobiDB-lite"/>
    </source>
</evidence>
<feature type="chain" id="PRO_5030975309" description="NAD-dependent epimerase/dehydratase domain-containing protein" evidence="4">
    <location>
        <begin position="28"/>
        <end position="931"/>
    </location>
</feature>
<feature type="domain" description="NAD-dependent epimerase/dehydratase" evidence="5">
    <location>
        <begin position="82"/>
        <end position="338"/>
    </location>
</feature>
<evidence type="ECO:0000259" key="5">
    <source>
        <dbReference type="Pfam" id="PF01370"/>
    </source>
</evidence>
<feature type="signal peptide" evidence="4">
    <location>
        <begin position="1"/>
        <end position="27"/>
    </location>
</feature>
<dbReference type="PRINTS" id="PR01713">
    <property type="entry name" value="NUCEPIMERASE"/>
</dbReference>
<evidence type="ECO:0000256" key="2">
    <source>
        <dbReference type="ARBA" id="ARBA00023027"/>
    </source>
</evidence>
<dbReference type="InterPro" id="IPR036291">
    <property type="entry name" value="NAD(P)-bd_dom_sf"/>
</dbReference>
<feature type="region of interest" description="Disordered" evidence="3">
    <location>
        <begin position="799"/>
        <end position="844"/>
    </location>
</feature>
<keyword evidence="2" id="KW-0520">NAD</keyword>
<evidence type="ECO:0000313" key="6">
    <source>
        <dbReference type="EMBL" id="CAD9972605.1"/>
    </source>
</evidence>
<dbReference type="SUPFAM" id="SSF51735">
    <property type="entry name" value="NAD(P)-binding Rossmann-fold domains"/>
    <property type="match status" value="2"/>
</dbReference>
<evidence type="ECO:0000256" key="1">
    <source>
        <dbReference type="ARBA" id="ARBA00007637"/>
    </source>
</evidence>
<keyword evidence="4" id="KW-0732">Signal</keyword>
<dbReference type="Gene3D" id="3.40.50.720">
    <property type="entry name" value="NAD(P)-binding Rossmann-like Domain"/>
    <property type="match status" value="2"/>
</dbReference>
<feature type="domain" description="NAD-dependent epimerase/dehydratase" evidence="5">
    <location>
        <begin position="504"/>
        <end position="710"/>
    </location>
</feature>
<proteinExistence type="inferred from homology"/>
<dbReference type="InterPro" id="IPR001509">
    <property type="entry name" value="Epimerase_deHydtase"/>
</dbReference>
<dbReference type="PANTHER" id="PTHR43574">
    <property type="entry name" value="EPIMERASE-RELATED"/>
    <property type="match status" value="1"/>
</dbReference>
<dbReference type="Pfam" id="PF01370">
    <property type="entry name" value="Epimerase"/>
    <property type="match status" value="2"/>
</dbReference>
<organism evidence="6">
    <name type="scientific">Entomoneis paludosa</name>
    <dbReference type="NCBI Taxonomy" id="265537"/>
    <lineage>
        <taxon>Eukaryota</taxon>
        <taxon>Sar</taxon>
        <taxon>Stramenopiles</taxon>
        <taxon>Ochrophyta</taxon>
        <taxon>Bacillariophyta</taxon>
        <taxon>Bacillariophyceae</taxon>
        <taxon>Bacillariophycidae</taxon>
        <taxon>Entomoneidaceae</taxon>
        <taxon>Entomoneis</taxon>
    </lineage>
</organism>